<feature type="region of interest" description="Disordered" evidence="1">
    <location>
        <begin position="399"/>
        <end position="424"/>
    </location>
</feature>
<reference evidence="3" key="1">
    <citation type="submission" date="2012-08" db="EMBL/GenBank/DDBJ databases">
        <title>Genome analysis of Colletotrichum orbiculare and Colletotrichum fructicola.</title>
        <authorList>
            <person name="Gan P.H.P."/>
            <person name="Ikeda K."/>
            <person name="Irieda H."/>
            <person name="Narusaka M."/>
            <person name="O'Connell R.J."/>
            <person name="Narusaka Y."/>
            <person name="Takano Y."/>
            <person name="Kubo Y."/>
            <person name="Shirasu K."/>
        </authorList>
    </citation>
    <scope>NUCLEOTIDE SEQUENCE</scope>
    <source>
        <strain evidence="3">Nara gc5</strain>
    </source>
</reference>
<evidence type="ECO:0000313" key="3">
    <source>
        <dbReference type="EMBL" id="ELA35925.1"/>
    </source>
</evidence>
<feature type="region of interest" description="Disordered" evidence="1">
    <location>
        <begin position="526"/>
        <end position="551"/>
    </location>
</feature>
<dbReference type="AlphaFoldDB" id="L2GC14"/>
<keyword evidence="3" id="KW-0548">Nucleotidyltransferase</keyword>
<feature type="compositionally biased region" description="Polar residues" evidence="1">
    <location>
        <begin position="541"/>
        <end position="551"/>
    </location>
</feature>
<accession>L2GC14</accession>
<organism evidence="3">
    <name type="scientific">Colletotrichum fructicola (strain Nara gc5)</name>
    <name type="common">Anthracnose fungus</name>
    <name type="synonym">Colletotrichum gloeosporioides (strain Nara gc5)</name>
    <dbReference type="NCBI Taxonomy" id="1213859"/>
    <lineage>
        <taxon>Eukaryota</taxon>
        <taxon>Fungi</taxon>
        <taxon>Dikarya</taxon>
        <taxon>Ascomycota</taxon>
        <taxon>Pezizomycotina</taxon>
        <taxon>Sordariomycetes</taxon>
        <taxon>Hypocreomycetidae</taxon>
        <taxon>Glomerellales</taxon>
        <taxon>Glomerellaceae</taxon>
        <taxon>Colletotrichum</taxon>
        <taxon>Colletotrichum gloeosporioides species complex</taxon>
    </lineage>
</organism>
<protein>
    <submittedName>
        <fullName evidence="3">Reverse transcriptase</fullName>
    </submittedName>
</protein>
<name>L2GC14_COLFN</name>
<keyword evidence="2" id="KW-0472">Membrane</keyword>
<keyword evidence="2" id="KW-0812">Transmembrane</keyword>
<dbReference type="GO" id="GO:0003964">
    <property type="term" value="F:RNA-directed DNA polymerase activity"/>
    <property type="evidence" value="ECO:0007669"/>
    <property type="project" value="UniProtKB-KW"/>
</dbReference>
<keyword evidence="3" id="KW-0695">RNA-directed DNA polymerase</keyword>
<feature type="transmembrane region" description="Helical" evidence="2">
    <location>
        <begin position="262"/>
        <end position="292"/>
    </location>
</feature>
<dbReference type="EMBL" id="KB020541">
    <property type="protein sequence ID" value="ELA35925.1"/>
    <property type="molecule type" value="Genomic_DNA"/>
</dbReference>
<evidence type="ECO:0000256" key="2">
    <source>
        <dbReference type="SAM" id="Phobius"/>
    </source>
</evidence>
<proteinExistence type="predicted"/>
<keyword evidence="3" id="KW-0808">Transferase</keyword>
<sequence>MAHRVRNTNTLEGERMLKVARRPFHRMRSFACFDLHPYWVAYQQAGLVRDEIVQHYGLERSVRLGRNVAGWINQYLRQQGLLRSAYLWAEFAEEHALKAPRTCGYEAVTYMGEWCTNIMSIHMGKTRAQSTILIHMRTGHNGLNSNLYSINKAETNMCPCGEGEHTVEHLLFDCVSLERQRRELLPADYGKCDDDLRRLKLRYLLTQCAGPVSAWALKHFELEQFSWTKEHLPIRTRTFPFSSGTRHRRVLVHCFIPQLCEYAALLCISCTLFSFLALLLFWISSAVSLAVFRLRPPYLSTTIYLDLPSWSNTSAYQLCRPSSIAILIQHLSPSLSTTTFTLICHPWPSSSSTTFVHHLRPPPSSTTTTTTITTTTFVCHPQPPFSSNLIRRPHSTQSSATFHDFCPLPPSPPPPPPSSAISVNHLHQPASSDTFVNRSNTPSSSPTFNFHLRPLSCTTSGILFILLSLRDLSDRQGPQQSGSVGSIFIALENPGELVLRLIHPPLSAIPPSPPLEAGAEDEYADGIPGAEPSGACKEPLHSSQPQPSHTFSSRWRVGIHGALWVEVGKVPVTLVAEAAMAEEKLFAPCLPRLRLSRDLCVFQY</sequence>
<dbReference type="STRING" id="1213859.L2GC14"/>
<feature type="compositionally biased region" description="Pro residues" evidence="1">
    <location>
        <begin position="407"/>
        <end position="418"/>
    </location>
</feature>
<gene>
    <name evidence="3" type="ORF">CGGC5_4496</name>
</gene>
<dbReference type="HOGENOM" id="CLU_451977_0_0_1"/>
<keyword evidence="2" id="KW-1133">Transmembrane helix</keyword>
<evidence type="ECO:0000256" key="1">
    <source>
        <dbReference type="SAM" id="MobiDB-lite"/>
    </source>
</evidence>